<proteinExistence type="predicted"/>
<dbReference type="EMBL" id="CP074133">
    <property type="protein sequence ID" value="QUX22570.1"/>
    <property type="molecule type" value="Genomic_DNA"/>
</dbReference>
<keyword evidence="3" id="KW-1185">Reference proteome</keyword>
<evidence type="ECO:0008006" key="4">
    <source>
        <dbReference type="Google" id="ProtNLM"/>
    </source>
</evidence>
<organism evidence="2 3">
    <name type="scientific">Nocardiopsis changdeensis</name>
    <dbReference type="NCBI Taxonomy" id="2831969"/>
    <lineage>
        <taxon>Bacteria</taxon>
        <taxon>Bacillati</taxon>
        <taxon>Actinomycetota</taxon>
        <taxon>Actinomycetes</taxon>
        <taxon>Streptosporangiales</taxon>
        <taxon>Nocardiopsidaceae</taxon>
        <taxon>Nocardiopsis</taxon>
    </lineage>
</organism>
<gene>
    <name evidence="2" type="ORF">KGD84_30455</name>
</gene>
<sequence length="200" mass="22169">MDTTTYIIIGAAVLLVLAVALVLSLGSGRVPMGNRTRLRKRFGGEYDHVLMTSGDTRSAERELSRRLDRRREVRVRRPTDAEKDRYREAWLAVQQRFVDDPAGALRGSRRLLTEVSVALGYPEDPSGIDDDSFEYRLADLSADHGDEVAAVHRTVRTDTDTTDTEHLREVLVAHRGLLESLLGGAAVRPAAHAVTPEVAR</sequence>
<dbReference type="Proteomes" id="UP000676079">
    <property type="component" value="Chromosome"/>
</dbReference>
<protein>
    <recommendedName>
        <fullName evidence="4">Secreted protein</fullName>
    </recommendedName>
</protein>
<keyword evidence="1" id="KW-0812">Transmembrane</keyword>
<evidence type="ECO:0000256" key="1">
    <source>
        <dbReference type="SAM" id="Phobius"/>
    </source>
</evidence>
<dbReference type="RefSeq" id="WP_220563785.1">
    <property type="nucleotide sequence ID" value="NZ_CP074133.1"/>
</dbReference>
<name>A0ABX8BLF4_9ACTN</name>
<evidence type="ECO:0000313" key="3">
    <source>
        <dbReference type="Proteomes" id="UP000676079"/>
    </source>
</evidence>
<keyword evidence="1" id="KW-1133">Transmembrane helix</keyword>
<feature type="transmembrane region" description="Helical" evidence="1">
    <location>
        <begin position="6"/>
        <end position="30"/>
    </location>
</feature>
<reference evidence="2 3" key="1">
    <citation type="submission" date="2021-05" db="EMBL/GenBank/DDBJ databases">
        <title>Direct Submission.</title>
        <authorList>
            <person name="Li K."/>
            <person name="Gao J."/>
        </authorList>
    </citation>
    <scope>NUCLEOTIDE SEQUENCE [LARGE SCALE GENOMIC DNA]</scope>
    <source>
        <strain evidence="2 3">Mg02</strain>
    </source>
</reference>
<evidence type="ECO:0000313" key="2">
    <source>
        <dbReference type="EMBL" id="QUX22570.1"/>
    </source>
</evidence>
<accession>A0ABX8BLF4</accession>
<keyword evidence="1" id="KW-0472">Membrane</keyword>